<keyword evidence="2" id="KW-0472">Membrane</keyword>
<keyword evidence="2" id="KW-0812">Transmembrane</keyword>
<keyword evidence="3" id="KW-1185">Reference proteome</keyword>
<proteinExistence type="predicted"/>
<dbReference type="WBParaSite" id="PSU_v2.g6409.t1">
    <property type="protein sequence ID" value="PSU_v2.g6409.t1"/>
    <property type="gene ID" value="PSU_v2.g6409"/>
</dbReference>
<dbReference type="Proteomes" id="UP000887577">
    <property type="component" value="Unplaced"/>
</dbReference>
<evidence type="ECO:0000313" key="4">
    <source>
        <dbReference type="WBParaSite" id="PSU_v2.g6409.t1"/>
    </source>
</evidence>
<feature type="transmembrane region" description="Helical" evidence="2">
    <location>
        <begin position="247"/>
        <end position="280"/>
    </location>
</feature>
<evidence type="ECO:0000256" key="2">
    <source>
        <dbReference type="SAM" id="Phobius"/>
    </source>
</evidence>
<evidence type="ECO:0000256" key="1">
    <source>
        <dbReference type="SAM" id="MobiDB-lite"/>
    </source>
</evidence>
<accession>A0A914Z112</accession>
<reference evidence="4" key="1">
    <citation type="submission" date="2022-11" db="UniProtKB">
        <authorList>
            <consortium name="WormBaseParasite"/>
        </authorList>
    </citation>
    <scope>IDENTIFICATION</scope>
</reference>
<dbReference type="AlphaFoldDB" id="A0A914Z112"/>
<name>A0A914Z112_9BILA</name>
<feature type="compositionally biased region" description="Basic and acidic residues" evidence="1">
    <location>
        <begin position="133"/>
        <end position="144"/>
    </location>
</feature>
<feature type="region of interest" description="Disordered" evidence="1">
    <location>
        <begin position="109"/>
        <end position="171"/>
    </location>
</feature>
<evidence type="ECO:0000313" key="3">
    <source>
        <dbReference type="Proteomes" id="UP000887577"/>
    </source>
</evidence>
<organism evidence="3 4">
    <name type="scientific">Panagrolaimus superbus</name>
    <dbReference type="NCBI Taxonomy" id="310955"/>
    <lineage>
        <taxon>Eukaryota</taxon>
        <taxon>Metazoa</taxon>
        <taxon>Ecdysozoa</taxon>
        <taxon>Nematoda</taxon>
        <taxon>Chromadorea</taxon>
        <taxon>Rhabditida</taxon>
        <taxon>Tylenchina</taxon>
        <taxon>Panagrolaimomorpha</taxon>
        <taxon>Panagrolaimoidea</taxon>
        <taxon>Panagrolaimidae</taxon>
        <taxon>Panagrolaimus</taxon>
    </lineage>
</organism>
<protein>
    <submittedName>
        <fullName evidence="4">Uncharacterized protein</fullName>
    </submittedName>
</protein>
<keyword evidence="2" id="KW-1133">Transmembrane helix</keyword>
<sequence length="330" mass="36056">MAEPEVNLNGVPVERAYEANEPLVNIMASSTQVNSTAVYPADTVTFGPSDTITIGPPGDYVSQVNSTTVDPARNYVSEVRTTTVASAGGDSISQQSFGDNKSVHSSLTFKNEYNGPAMPPSRPIEKLSPAGELEGHENTDDHGNPLETPSVPSATGHGDDGNTPRHMGNQLPAGEAVENLDSQKNVHISNERDQSLKQLASEEGSKKELSPSKVEAPVLTNIEPVDQAIHTIWHKYQQLPFMKFRMFILAFLVPLCFILPTILTGFVIGCYCCFVTYLYFHVNEPKKPTPVKPIVSVNELKFISEKNAAQVDVAVIQKVYKGIFYKYSNL</sequence>